<gene>
    <name evidence="1" type="ORF">AWRI1631_162990</name>
</gene>
<organism evidence="1 2">
    <name type="scientific">Saccharomyces cerevisiae (strain AWRI1631)</name>
    <name type="common">Baker's yeast</name>
    <dbReference type="NCBI Taxonomy" id="545124"/>
    <lineage>
        <taxon>Eukaryota</taxon>
        <taxon>Fungi</taxon>
        <taxon>Dikarya</taxon>
        <taxon>Ascomycota</taxon>
        <taxon>Saccharomycotina</taxon>
        <taxon>Saccharomycetes</taxon>
        <taxon>Saccharomycetales</taxon>
        <taxon>Saccharomycetaceae</taxon>
        <taxon>Saccharomyces</taxon>
    </lineage>
</organism>
<evidence type="ECO:0000313" key="1">
    <source>
        <dbReference type="EMBL" id="EDZ68755.1"/>
    </source>
</evidence>
<evidence type="ECO:0000313" key="2">
    <source>
        <dbReference type="Proteomes" id="UP000008988"/>
    </source>
</evidence>
<comment type="caution">
    <text evidence="1">The sequence shown here is derived from an EMBL/GenBank/DDBJ whole genome shotgun (WGS) entry which is preliminary data.</text>
</comment>
<accession>B5VTI9</accession>
<reference evidence="1 2" key="1">
    <citation type="journal article" date="2008" name="FEMS Yeast Res.">
        <title>Comparative genome analysis of a Saccharomyces cerevisiae wine strain.</title>
        <authorList>
            <person name="Borneman A.R."/>
            <person name="Forgan A.H."/>
            <person name="Pretorius I.S."/>
            <person name="Chambers P.J."/>
        </authorList>
    </citation>
    <scope>NUCLEOTIDE SEQUENCE [LARGE SCALE GENOMIC DNA]</scope>
    <source>
        <strain evidence="1 2">AWRI1631</strain>
    </source>
</reference>
<sequence>MSPIKFVTCSFAFDETVWSILDAPGRVSKTSKKCIISSLKIWTVSKSQCLHFSKITNNLGSVTNLSRALNCSDFIKISSTLIFKRYFWGDLTISKTFFRDLDKLFEACVLFFTKVVSSLSRYKSSS</sequence>
<protein>
    <submittedName>
        <fullName evidence="1">Uncharacterized protein</fullName>
    </submittedName>
</protein>
<dbReference type="Proteomes" id="UP000008988">
    <property type="component" value="Unassembled WGS sequence"/>
</dbReference>
<name>B5VTI9_YEAS6</name>
<proteinExistence type="predicted"/>
<dbReference type="AlphaFoldDB" id="B5VTI9"/>
<dbReference type="EMBL" id="ABSV01002394">
    <property type="protein sequence ID" value="EDZ68755.1"/>
    <property type="molecule type" value="Genomic_DNA"/>
</dbReference>